<keyword evidence="3" id="KW-1185">Reference proteome</keyword>
<dbReference type="Proteomes" id="UP000823405">
    <property type="component" value="Unassembled WGS sequence"/>
</dbReference>
<accession>A0A9P6UFU0</accession>
<name>A0A9P6UFU0_9FUNG</name>
<dbReference type="SUPFAM" id="SSF51110">
    <property type="entry name" value="alpha-D-mannose-specific plant lectins"/>
    <property type="match status" value="1"/>
</dbReference>
<organism evidence="2 3">
    <name type="scientific">Linnemannia gamsii</name>
    <dbReference type="NCBI Taxonomy" id="64522"/>
    <lineage>
        <taxon>Eukaryota</taxon>
        <taxon>Fungi</taxon>
        <taxon>Fungi incertae sedis</taxon>
        <taxon>Mucoromycota</taxon>
        <taxon>Mortierellomycotina</taxon>
        <taxon>Mortierellomycetes</taxon>
        <taxon>Mortierellales</taxon>
        <taxon>Mortierellaceae</taxon>
        <taxon>Linnemannia</taxon>
    </lineage>
</organism>
<keyword evidence="1" id="KW-0732">Signal</keyword>
<dbReference type="EMBL" id="JAAAIN010002797">
    <property type="protein sequence ID" value="KAG0290000.1"/>
    <property type="molecule type" value="Genomic_DNA"/>
</dbReference>
<feature type="chain" id="PRO_5040117215" evidence="1">
    <location>
        <begin position="23"/>
        <end position="246"/>
    </location>
</feature>
<feature type="signal peptide" evidence="1">
    <location>
        <begin position="1"/>
        <end position="22"/>
    </location>
</feature>
<gene>
    <name evidence="2" type="ORF">BGZ97_006300</name>
</gene>
<reference evidence="2" key="1">
    <citation type="journal article" date="2020" name="Fungal Divers.">
        <title>Resolving the Mortierellaceae phylogeny through synthesis of multi-gene phylogenetics and phylogenomics.</title>
        <authorList>
            <person name="Vandepol N."/>
            <person name="Liber J."/>
            <person name="Desiro A."/>
            <person name="Na H."/>
            <person name="Kennedy M."/>
            <person name="Barry K."/>
            <person name="Grigoriev I.V."/>
            <person name="Miller A.N."/>
            <person name="O'Donnell K."/>
            <person name="Stajich J.E."/>
            <person name="Bonito G."/>
        </authorList>
    </citation>
    <scope>NUCLEOTIDE SEQUENCE</scope>
    <source>
        <strain evidence="2">NVP60</strain>
    </source>
</reference>
<dbReference type="OrthoDB" id="2382379at2759"/>
<dbReference type="Gene3D" id="2.90.10.10">
    <property type="entry name" value="Bulb-type lectin domain"/>
    <property type="match status" value="1"/>
</dbReference>
<feature type="non-terminal residue" evidence="2">
    <location>
        <position position="1"/>
    </location>
</feature>
<dbReference type="InterPro" id="IPR036426">
    <property type="entry name" value="Bulb-type_lectin_dom_sf"/>
</dbReference>
<protein>
    <submittedName>
        <fullName evidence="2">Uncharacterized protein</fullName>
    </submittedName>
</protein>
<evidence type="ECO:0000313" key="3">
    <source>
        <dbReference type="Proteomes" id="UP000823405"/>
    </source>
</evidence>
<proteinExistence type="predicted"/>
<evidence type="ECO:0000256" key="1">
    <source>
        <dbReference type="SAM" id="SignalP"/>
    </source>
</evidence>
<dbReference type="AlphaFoldDB" id="A0A9P6UFU0"/>
<evidence type="ECO:0000313" key="2">
    <source>
        <dbReference type="EMBL" id="KAG0290000.1"/>
    </source>
</evidence>
<sequence length="246" mass="26495">LILLSAIMRLLLSLAAVALSITAVITPVIDAAVEVETICGENNGVNYRYGNIAGLCVQELVNNGQDHAQNQLCTCSTAGVFKRGVAEALLKEVGDSPCRYGHATDYREGKFGSSTSFASVNCLGYDSIFPSMWVIPKPTKPEGGVLTTLFLVSESSQFYAVLQSDGNVVVKRYGEVFWALHSSPRSDGPFTAVLGRDGKFCVRNRKSDNVHCTPSRGKDADYKLQLGDDGNLCVRGPNPWCTGVHI</sequence>
<comment type="caution">
    <text evidence="2">The sequence shown here is derived from an EMBL/GenBank/DDBJ whole genome shotgun (WGS) entry which is preliminary data.</text>
</comment>